<protein>
    <submittedName>
        <fullName evidence="2">Uncharacterized protein</fullName>
    </submittedName>
</protein>
<dbReference type="PANTHER" id="PTHR10063">
    <property type="entry name" value="TUBERIN"/>
    <property type="match status" value="1"/>
</dbReference>
<evidence type="ECO:0000256" key="1">
    <source>
        <dbReference type="SAM" id="MobiDB-lite"/>
    </source>
</evidence>
<evidence type="ECO:0000313" key="3">
    <source>
        <dbReference type="Proteomes" id="UP000694560"/>
    </source>
</evidence>
<dbReference type="AlphaFoldDB" id="A0A8C5UAH5"/>
<keyword evidence="3" id="KW-1185">Reference proteome</keyword>
<dbReference type="Ensembl" id="ENSMCST00000020486.1">
    <property type="protein sequence ID" value="ENSMCSP00000019973.1"/>
    <property type="gene ID" value="ENSMCSG00000014012.1"/>
</dbReference>
<sequence>MFSRKSHADVRKSTQKALDPRRDVLTRLKHLRALLDIVDGSDLKQFFDNNYSQIYFIFYENFITLENSLKQKGKIFYRWHFRSIGSILKKLLHTGNSLKLRCEGIRLFLLWLQALQTNCAEEQILMFACLVPGFPPLPSSRGPCTLESLVSPPAAPDAKIFPEEITPLLPAVSGEKIAEDQTCYFLQLLLKYMVIQAASLEWKNKENQDTGFKFLFTLFRKYYLPHLFPSFTKLTNLYKPVLDIPDIRPRPVYVTATRNNESVYCTKIPYMAARVVFIKWLVTFFLEKKYLTAVQNAKNGGEMLPKIIQVGFRIYLSPAGEQDRSHSNSSTLSDRRLSNSSLCSIEEQHRSVYEMVQRIFLSTRGYVNFVNEVFRQAFLLPPSDISATRKVVKVYQKWILQEKPVFMEEPDKKEDSQDAVVPLEDSSLSSELSGHKRSSSWGRTYSFTSAVSRGCVLEDEDRDVKAGVQAALQVFLTNSANVFLLEPCTEVPVLLKEQVDACKAVLSIFRRMIMELSMNRKTW</sequence>
<name>A0A8C5UAH5_9PASS</name>
<dbReference type="GO" id="GO:0005634">
    <property type="term" value="C:nucleus"/>
    <property type="evidence" value="ECO:0007669"/>
    <property type="project" value="InterPro"/>
</dbReference>
<dbReference type="InterPro" id="IPR027107">
    <property type="entry name" value="Tuberin/Ral-act_asu"/>
</dbReference>
<accession>A0A8C5UAH5</accession>
<feature type="region of interest" description="Disordered" evidence="1">
    <location>
        <begin position="409"/>
        <end position="438"/>
    </location>
</feature>
<dbReference type="PANTHER" id="PTHR10063:SF2">
    <property type="entry name" value="RAL GTPASE-ACTIVATING PROTEIN SUBUNIT ALPHA-2"/>
    <property type="match status" value="1"/>
</dbReference>
<dbReference type="Proteomes" id="UP000694560">
    <property type="component" value="Unplaced"/>
</dbReference>
<evidence type="ECO:0000313" key="2">
    <source>
        <dbReference type="Ensembl" id="ENSMCSP00000019973.1"/>
    </source>
</evidence>
<dbReference type="OrthoDB" id="19311at2759"/>
<proteinExistence type="predicted"/>
<dbReference type="GO" id="GO:0005096">
    <property type="term" value="F:GTPase activator activity"/>
    <property type="evidence" value="ECO:0007669"/>
    <property type="project" value="InterPro"/>
</dbReference>
<reference evidence="2" key="1">
    <citation type="submission" date="2025-08" db="UniProtKB">
        <authorList>
            <consortium name="Ensembl"/>
        </authorList>
    </citation>
    <scope>IDENTIFICATION</scope>
</reference>
<reference evidence="2" key="2">
    <citation type="submission" date="2025-09" db="UniProtKB">
        <authorList>
            <consortium name="Ensembl"/>
        </authorList>
    </citation>
    <scope>IDENTIFICATION</scope>
</reference>
<organism evidence="2 3">
    <name type="scientific">Malurus cyaneus samueli</name>
    <dbReference type="NCBI Taxonomy" id="2593467"/>
    <lineage>
        <taxon>Eukaryota</taxon>
        <taxon>Metazoa</taxon>
        <taxon>Chordata</taxon>
        <taxon>Craniata</taxon>
        <taxon>Vertebrata</taxon>
        <taxon>Euteleostomi</taxon>
        <taxon>Archelosauria</taxon>
        <taxon>Archosauria</taxon>
        <taxon>Dinosauria</taxon>
        <taxon>Saurischia</taxon>
        <taxon>Theropoda</taxon>
        <taxon>Coelurosauria</taxon>
        <taxon>Aves</taxon>
        <taxon>Neognathae</taxon>
        <taxon>Neoaves</taxon>
        <taxon>Telluraves</taxon>
        <taxon>Australaves</taxon>
        <taxon>Passeriformes</taxon>
        <taxon>Meliphagoidea</taxon>
        <taxon>Maluridae</taxon>
        <taxon>Malurus</taxon>
    </lineage>
</organism>
<dbReference type="GO" id="GO:0005737">
    <property type="term" value="C:cytoplasm"/>
    <property type="evidence" value="ECO:0007669"/>
    <property type="project" value="TreeGrafter"/>
</dbReference>